<dbReference type="Proteomes" id="UP000828048">
    <property type="component" value="Chromosome 9"/>
</dbReference>
<protein>
    <submittedName>
        <fullName evidence="1">Uncharacterized protein</fullName>
    </submittedName>
</protein>
<keyword evidence="2" id="KW-1185">Reference proteome</keyword>
<name>A0ACB7ZLQ8_9ERIC</name>
<accession>A0ACB7ZLQ8</accession>
<comment type="caution">
    <text evidence="1">The sequence shown here is derived from an EMBL/GenBank/DDBJ whole genome shotgun (WGS) entry which is preliminary data.</text>
</comment>
<evidence type="ECO:0000313" key="1">
    <source>
        <dbReference type="EMBL" id="KAH7866908.1"/>
    </source>
</evidence>
<reference evidence="1 2" key="1">
    <citation type="journal article" date="2021" name="Hortic Res">
        <title>High-quality reference genome and annotation aids understanding of berry development for evergreen blueberry (Vaccinium darrowii).</title>
        <authorList>
            <person name="Yu J."/>
            <person name="Hulse-Kemp A.M."/>
            <person name="Babiker E."/>
            <person name="Staton M."/>
        </authorList>
    </citation>
    <scope>NUCLEOTIDE SEQUENCE [LARGE SCALE GENOMIC DNA]</scope>
    <source>
        <strain evidence="2">cv. NJ 8807/NJ 8810</strain>
        <tissue evidence="1">Young leaf</tissue>
    </source>
</reference>
<proteinExistence type="predicted"/>
<sequence length="472" mass="51807">MRFPIPNAKINSWVLLLVSFSISLFFSPSLSDPRIAFADQMCEHSYVAEDGIFPNFDSVMENLSKKIRQKKWGMYSITNPSPPVFGLAQCHKDLSEIDCQLCFAEARTNLPRCLPNSGGRIYLEGCFIRYENYDFYTESVNEILDSHLCSRTNRMLQGRSEEEGFGDRVGLAVLTVMQAASVSKKGGFGVAEVMSGKPGAFALGQCWNTMNSTGCASCLEDAWRNVGTCLPAAEGRAFNAGCYLRYSTRKFFESGVALKKGDDWPWIIEAAVVGCASVVLALFGVYIGYNRFSKRKDGPAKLSRVPSVVKKSNLNYKYEVLEQATDFFNSSNKLGQGGSSSVWKHYKAGNIAQVLESNILNGDDFQEKEASNVLQIGLLCTQSSPSLRPSMSEVVQMLTVKGSEIPSPKQPPFLNASVLAPTGSSKLTSSSSSSAMDTTNSDWHRAIDVSELMSRTSVDSDETTVIQTCEPR</sequence>
<gene>
    <name evidence="1" type="ORF">Vadar_026573</name>
</gene>
<organism evidence="1 2">
    <name type="scientific">Vaccinium darrowii</name>
    <dbReference type="NCBI Taxonomy" id="229202"/>
    <lineage>
        <taxon>Eukaryota</taxon>
        <taxon>Viridiplantae</taxon>
        <taxon>Streptophyta</taxon>
        <taxon>Embryophyta</taxon>
        <taxon>Tracheophyta</taxon>
        <taxon>Spermatophyta</taxon>
        <taxon>Magnoliopsida</taxon>
        <taxon>eudicotyledons</taxon>
        <taxon>Gunneridae</taxon>
        <taxon>Pentapetalae</taxon>
        <taxon>asterids</taxon>
        <taxon>Ericales</taxon>
        <taxon>Ericaceae</taxon>
        <taxon>Vaccinioideae</taxon>
        <taxon>Vaccinieae</taxon>
        <taxon>Vaccinium</taxon>
    </lineage>
</organism>
<dbReference type="EMBL" id="CM037159">
    <property type="protein sequence ID" value="KAH7866908.1"/>
    <property type="molecule type" value="Genomic_DNA"/>
</dbReference>
<evidence type="ECO:0000313" key="2">
    <source>
        <dbReference type="Proteomes" id="UP000828048"/>
    </source>
</evidence>